<keyword evidence="3" id="KW-1185">Reference proteome</keyword>
<keyword evidence="1" id="KW-0472">Membrane</keyword>
<evidence type="ECO:0000256" key="1">
    <source>
        <dbReference type="SAM" id="Phobius"/>
    </source>
</evidence>
<proteinExistence type="predicted"/>
<dbReference type="OMA" id="ICCWISF"/>
<feature type="transmembrane region" description="Helical" evidence="1">
    <location>
        <begin position="121"/>
        <end position="138"/>
    </location>
</feature>
<keyword evidence="1" id="KW-1133">Transmembrane helix</keyword>
<protein>
    <submittedName>
        <fullName evidence="2">Uncharacterized protein</fullName>
    </submittedName>
</protein>
<keyword evidence="1" id="KW-0812">Transmembrane</keyword>
<gene>
    <name evidence="2" type="ORF">BAUCODRAFT_152568</name>
</gene>
<dbReference type="Proteomes" id="UP000011761">
    <property type="component" value="Unassembled WGS sequence"/>
</dbReference>
<feature type="transmembrane region" description="Helical" evidence="1">
    <location>
        <begin position="150"/>
        <end position="172"/>
    </location>
</feature>
<dbReference type="RefSeq" id="XP_007681687.1">
    <property type="nucleotide sequence ID" value="XM_007683497.1"/>
</dbReference>
<evidence type="ECO:0000313" key="3">
    <source>
        <dbReference type="Proteomes" id="UP000011761"/>
    </source>
</evidence>
<dbReference type="HOGENOM" id="CLU_037033_1_0_1"/>
<dbReference type="EMBL" id="KB445564">
    <property type="protein sequence ID" value="EMC91294.1"/>
    <property type="molecule type" value="Genomic_DNA"/>
</dbReference>
<dbReference type="OrthoDB" id="18595at2759"/>
<dbReference type="GeneID" id="19109235"/>
<reference evidence="2 3" key="1">
    <citation type="journal article" date="2012" name="PLoS Pathog.">
        <title>Diverse lifestyles and strategies of plant pathogenesis encoded in the genomes of eighteen Dothideomycetes fungi.</title>
        <authorList>
            <person name="Ohm R.A."/>
            <person name="Feau N."/>
            <person name="Henrissat B."/>
            <person name="Schoch C.L."/>
            <person name="Horwitz B.A."/>
            <person name="Barry K.W."/>
            <person name="Condon B.J."/>
            <person name="Copeland A.C."/>
            <person name="Dhillon B."/>
            <person name="Glaser F."/>
            <person name="Hesse C.N."/>
            <person name="Kosti I."/>
            <person name="LaButti K."/>
            <person name="Lindquist E.A."/>
            <person name="Lucas S."/>
            <person name="Salamov A.A."/>
            <person name="Bradshaw R.E."/>
            <person name="Ciuffetti L."/>
            <person name="Hamelin R.C."/>
            <person name="Kema G.H.J."/>
            <person name="Lawrence C."/>
            <person name="Scott J.A."/>
            <person name="Spatafora J.W."/>
            <person name="Turgeon B.G."/>
            <person name="de Wit P.J.G.M."/>
            <person name="Zhong S."/>
            <person name="Goodwin S.B."/>
            <person name="Grigoriev I.V."/>
        </authorList>
    </citation>
    <scope>NUCLEOTIDE SEQUENCE [LARGE SCALE GENOMIC DNA]</scope>
    <source>
        <strain evidence="2 3">UAMH 10762</strain>
    </source>
</reference>
<feature type="transmembrane region" description="Helical" evidence="1">
    <location>
        <begin position="211"/>
        <end position="232"/>
    </location>
</feature>
<feature type="transmembrane region" description="Helical" evidence="1">
    <location>
        <begin position="50"/>
        <end position="71"/>
    </location>
</feature>
<dbReference type="AlphaFoldDB" id="M2MXB3"/>
<feature type="transmembrane region" description="Helical" evidence="1">
    <location>
        <begin position="184"/>
        <end position="205"/>
    </location>
</feature>
<sequence length="320" mass="35482">MDTNPTYNYFGATVFWLYNVAALSFTAIVLVTIAQLPARRYPGRQSPARVFITLAGISFTVLSVNMLHVLIQSYYEWSQTIFGRLAVERNGMLRSIWTWSITSTLFRDFGEAIVADQARYVWTLSALIATMSVSTYMATEGRRQQVPRLWAFFALAQILPISFTQNLFYVALTRQGPATTQVDVRPTSFAVAFALYALGLSVAPGLAGTPWLIPLIVAARLLLFVQLALVKTRIGTARSELSQLVQRPIAFVGGILLTRQVYLASRSHTMTEIAKAVISHPAVSSLGFDFVLSALSLSIWIALTTREGEDETDADKKKNR</sequence>
<feature type="transmembrane region" description="Helical" evidence="1">
    <location>
        <begin position="15"/>
        <end position="38"/>
    </location>
</feature>
<organism evidence="2 3">
    <name type="scientific">Baudoinia panamericana (strain UAMH 10762)</name>
    <name type="common">Angels' share fungus</name>
    <name type="synonym">Baudoinia compniacensis (strain UAMH 10762)</name>
    <dbReference type="NCBI Taxonomy" id="717646"/>
    <lineage>
        <taxon>Eukaryota</taxon>
        <taxon>Fungi</taxon>
        <taxon>Dikarya</taxon>
        <taxon>Ascomycota</taxon>
        <taxon>Pezizomycotina</taxon>
        <taxon>Dothideomycetes</taxon>
        <taxon>Dothideomycetidae</taxon>
        <taxon>Mycosphaerellales</taxon>
        <taxon>Teratosphaeriaceae</taxon>
        <taxon>Baudoinia</taxon>
    </lineage>
</organism>
<dbReference type="KEGG" id="bcom:BAUCODRAFT_152568"/>
<dbReference type="eggNOG" id="ENOG502SSTS">
    <property type="taxonomic scope" value="Eukaryota"/>
</dbReference>
<accession>M2MXB3</accession>
<evidence type="ECO:0000313" key="2">
    <source>
        <dbReference type="EMBL" id="EMC91294.1"/>
    </source>
</evidence>
<name>M2MXB3_BAUPA</name>